<name>A0ABX3A4U6_9GAMM</name>
<organism evidence="1 2">
    <name type="scientific">Piscirickettsia litoralis</name>
    <dbReference type="NCBI Taxonomy" id="1891921"/>
    <lineage>
        <taxon>Bacteria</taxon>
        <taxon>Pseudomonadati</taxon>
        <taxon>Pseudomonadota</taxon>
        <taxon>Gammaproteobacteria</taxon>
        <taxon>Thiotrichales</taxon>
        <taxon>Piscirickettsiaceae</taxon>
        <taxon>Piscirickettsia</taxon>
    </lineage>
</organism>
<keyword evidence="2" id="KW-1185">Reference proteome</keyword>
<reference evidence="1 2" key="1">
    <citation type="submission" date="2016-08" db="EMBL/GenBank/DDBJ databases">
        <title>Draft genome sequence of Candidatus Piscirickettsia litoralis, from seawater.</title>
        <authorList>
            <person name="Wan X."/>
            <person name="Lee A.J."/>
            <person name="Hou S."/>
            <person name="Donachie S.P."/>
        </authorList>
    </citation>
    <scope>NUCLEOTIDE SEQUENCE [LARGE SCALE GENOMIC DNA]</scope>
    <source>
        <strain evidence="1 2">Y2</strain>
    </source>
</reference>
<protein>
    <recommendedName>
        <fullName evidence="3">MoeA C-terminal domain-containing protein</fullName>
    </recommendedName>
</protein>
<sequence>MNYESILSRVINIYDDYSFTFQEKEIANSEVLSPTGPVLELILKKSNLVCSFLFGHKVSYSKKRVEGKSGEAIFINSTVENFFILVLIVVDVLEEATIKEGDIVKLDNYIR</sequence>
<dbReference type="RefSeq" id="WP_069313687.1">
    <property type="nucleotide sequence ID" value="NZ_MDTU01000001.1"/>
</dbReference>
<accession>A0ABX3A4U6</accession>
<dbReference type="EMBL" id="MDTU01000001">
    <property type="protein sequence ID" value="ODN43891.1"/>
    <property type="molecule type" value="Genomic_DNA"/>
</dbReference>
<evidence type="ECO:0008006" key="3">
    <source>
        <dbReference type="Google" id="ProtNLM"/>
    </source>
</evidence>
<evidence type="ECO:0000313" key="1">
    <source>
        <dbReference type="EMBL" id="ODN43891.1"/>
    </source>
</evidence>
<proteinExistence type="predicted"/>
<comment type="caution">
    <text evidence="1">The sequence shown here is derived from an EMBL/GenBank/DDBJ whole genome shotgun (WGS) entry which is preliminary data.</text>
</comment>
<evidence type="ECO:0000313" key="2">
    <source>
        <dbReference type="Proteomes" id="UP000094329"/>
    </source>
</evidence>
<gene>
    <name evidence="1" type="ORF">BGC07_14600</name>
</gene>
<dbReference type="Proteomes" id="UP000094329">
    <property type="component" value="Unassembled WGS sequence"/>
</dbReference>